<protein>
    <submittedName>
        <fullName evidence="1">Uncharacterized protein</fullName>
    </submittedName>
</protein>
<organism evidence="1 2">
    <name type="scientific">Marseilla massiliensis</name>
    <dbReference type="NCBI Taxonomy" id="1841864"/>
    <lineage>
        <taxon>Bacteria</taxon>
        <taxon>Pseudomonadati</taxon>
        <taxon>Bacteroidota</taxon>
        <taxon>Bacteroidia</taxon>
        <taxon>Bacteroidales</taxon>
        <taxon>Prevotellaceae</taxon>
        <taxon>Marseilla</taxon>
    </lineage>
</organism>
<gene>
    <name evidence="1" type="ORF">H6A34_07850</name>
</gene>
<keyword evidence="2" id="KW-1185">Reference proteome</keyword>
<comment type="caution">
    <text evidence="1">The sequence shown here is derived from an EMBL/GenBank/DDBJ whole genome shotgun (WGS) entry which is preliminary data.</text>
</comment>
<evidence type="ECO:0000313" key="1">
    <source>
        <dbReference type="EMBL" id="MBM6673787.1"/>
    </source>
</evidence>
<name>A0A938WRE5_9BACT</name>
<evidence type="ECO:0000313" key="2">
    <source>
        <dbReference type="Proteomes" id="UP000706891"/>
    </source>
</evidence>
<proteinExistence type="predicted"/>
<dbReference type="EMBL" id="JACJJG010000036">
    <property type="protein sequence ID" value="MBM6673787.1"/>
    <property type="molecule type" value="Genomic_DNA"/>
</dbReference>
<dbReference type="RefSeq" id="WP_205104688.1">
    <property type="nucleotide sequence ID" value="NZ_JACJJG010000036.1"/>
</dbReference>
<dbReference type="Proteomes" id="UP000706891">
    <property type="component" value="Unassembled WGS sequence"/>
</dbReference>
<sequence>MLEDWSGRITPEFVSSLEDNEIFVFGCRNSGRHWDGASAFALKHFDAVFGQCEGRQGRSYAIPTIGGTIGLKEIRQSVMQFTQYAAEHPELHFLVTPIGCGGGGWKTCEIAPLFRNASRLQNVSLPKDFWAELRRPWFWSLYRKTFDLSAYAVSAIKCIYGAMLHRWMKLLPSRILYRVLVRCASWNEELDLSEGFAWTKRFMCFYPKSTWSRYLLNHKTRRAYMVVDDNRKITIVRPKDIDWDSVSALPDKVRELIRKRTAKYDFSIYDYNGGVAKVVWQVSPDGSWYYQDKLGNGPTTDEKDIRLYGYIDTKCRFVEKLHT</sequence>
<reference evidence="1" key="2">
    <citation type="journal article" date="2021" name="Sci. Rep.">
        <title>The distribution of antibiotic resistance genes in chicken gut microbiota commensals.</title>
        <authorList>
            <person name="Juricova H."/>
            <person name="Matiasovicova J."/>
            <person name="Kubasova T."/>
            <person name="Cejkova D."/>
            <person name="Rychlik I."/>
        </authorList>
    </citation>
    <scope>NUCLEOTIDE SEQUENCE</scope>
    <source>
        <strain evidence="1">An824</strain>
    </source>
</reference>
<dbReference type="AlphaFoldDB" id="A0A938WRE5"/>
<accession>A0A938WRE5</accession>
<reference evidence="1" key="1">
    <citation type="submission" date="2020-08" db="EMBL/GenBank/DDBJ databases">
        <authorList>
            <person name="Cejkova D."/>
            <person name="Kubasova T."/>
            <person name="Jahodarova E."/>
            <person name="Rychlik I."/>
        </authorList>
    </citation>
    <scope>NUCLEOTIDE SEQUENCE</scope>
    <source>
        <strain evidence="1">An824</strain>
    </source>
</reference>